<dbReference type="InterPro" id="IPR025110">
    <property type="entry name" value="AMP-bd_C"/>
</dbReference>
<reference evidence="5 6" key="2">
    <citation type="submission" date="2019-08" db="EMBL/GenBank/DDBJ databases">
        <title>Amycolatopsis acidicola sp. nov., isolated from peat swamp forest soil.</title>
        <authorList>
            <person name="Srisuk N."/>
        </authorList>
    </citation>
    <scope>NUCLEOTIDE SEQUENCE [LARGE SCALE GENOMIC DNA]</scope>
    <source>
        <strain evidence="5 6">TBRC 6029</strain>
    </source>
</reference>
<dbReference type="PANTHER" id="PTHR43767">
    <property type="entry name" value="LONG-CHAIN-FATTY-ACID--COA LIGASE"/>
    <property type="match status" value="1"/>
</dbReference>
<dbReference type="Pfam" id="PF13193">
    <property type="entry name" value="AMP-binding_C"/>
    <property type="match status" value="1"/>
</dbReference>
<dbReference type="Gene3D" id="3.30.300.30">
    <property type="match status" value="1"/>
</dbReference>
<keyword evidence="2" id="KW-0436">Ligase</keyword>
<dbReference type="SUPFAM" id="SSF56801">
    <property type="entry name" value="Acetyl-CoA synthetase-like"/>
    <property type="match status" value="1"/>
</dbReference>
<dbReference type="Gene3D" id="3.40.50.12780">
    <property type="entry name" value="N-terminal domain of ligase-like"/>
    <property type="match status" value="1"/>
</dbReference>
<dbReference type="RefSeq" id="WP_144585859.1">
    <property type="nucleotide sequence ID" value="NZ_VJWX01000019.1"/>
</dbReference>
<evidence type="ECO:0000259" key="3">
    <source>
        <dbReference type="Pfam" id="PF00501"/>
    </source>
</evidence>
<comment type="caution">
    <text evidence="5">The sequence shown here is derived from an EMBL/GenBank/DDBJ whole genome shotgun (WGS) entry which is preliminary data.</text>
</comment>
<evidence type="ECO:0000259" key="4">
    <source>
        <dbReference type="Pfam" id="PF13193"/>
    </source>
</evidence>
<protein>
    <submittedName>
        <fullName evidence="5">AMP-binding protein</fullName>
    </submittedName>
</protein>
<dbReference type="EMBL" id="VJWX01000019">
    <property type="protein sequence ID" value="TVT60849.1"/>
    <property type="molecule type" value="Genomic_DNA"/>
</dbReference>
<sequence>MLAAELVRRGARRFSTRVAVVVGDREYTYAEVDDRANRLANALLGLGLRPGARVGLLVDNGGWSIPLDFACLKAGLTRVPLNARLSVPEQARMLDETGVRVLVHSAELTERAVTLASELDGLRLAGLGEKQRAVDADLVAEAEAASGADPMVPVSPDDVMLALYTSGTTGKLKAAQHTQASYAAIAANILANLVSPGPDDAMLHAASLIHASGTFVLPYWIRGARAVVLPGFEPRSYVDAIDRHRVTAVNVVPTMLGMLLSTGVLDRADLSTLDTVVYGASPMPRPILEQGIDRLGHRFVQYYGQTEAPLCQTVLSKADHAEGGALLGSCGHPAVDAEIVLTDPAGNPVPPGEIGEIRVRAPFTMAGYYNAPELDAETLAGDGWLRTRDLARRDERGYLYLVDRASDMIVTGGYNVYPREVEDALSAHPAVAECAVVGAPDPTWVEAVTAFVALRPGASVSPEELRDSVRAALAGYKVPKRVHIVDTIPKSPVGKILRRALRDPLWTNADGEES</sequence>
<organism evidence="5 6">
    <name type="scientific">Amycolatopsis rhizosphaerae</name>
    <dbReference type="NCBI Taxonomy" id="2053003"/>
    <lineage>
        <taxon>Bacteria</taxon>
        <taxon>Bacillati</taxon>
        <taxon>Actinomycetota</taxon>
        <taxon>Actinomycetes</taxon>
        <taxon>Pseudonocardiales</taxon>
        <taxon>Pseudonocardiaceae</taxon>
        <taxon>Amycolatopsis</taxon>
    </lineage>
</organism>
<dbReference type="InterPro" id="IPR000873">
    <property type="entry name" value="AMP-dep_synth/lig_dom"/>
</dbReference>
<dbReference type="Proteomes" id="UP000320011">
    <property type="component" value="Unassembled WGS sequence"/>
</dbReference>
<evidence type="ECO:0000256" key="2">
    <source>
        <dbReference type="ARBA" id="ARBA00022598"/>
    </source>
</evidence>
<reference evidence="5 6" key="1">
    <citation type="submission" date="2019-07" db="EMBL/GenBank/DDBJ databases">
        <authorList>
            <person name="Duangmal K."/>
            <person name="Teo W.F.A."/>
        </authorList>
    </citation>
    <scope>NUCLEOTIDE SEQUENCE [LARGE SCALE GENOMIC DNA]</scope>
    <source>
        <strain evidence="5 6">TBRC 6029</strain>
    </source>
</reference>
<dbReference type="OrthoDB" id="9803968at2"/>
<keyword evidence="6" id="KW-1185">Reference proteome</keyword>
<evidence type="ECO:0000256" key="1">
    <source>
        <dbReference type="ARBA" id="ARBA00006432"/>
    </source>
</evidence>
<dbReference type="Pfam" id="PF00501">
    <property type="entry name" value="AMP-binding"/>
    <property type="match status" value="1"/>
</dbReference>
<gene>
    <name evidence="5" type="ORF">FNH05_03790</name>
</gene>
<evidence type="ECO:0000313" key="5">
    <source>
        <dbReference type="EMBL" id="TVT60849.1"/>
    </source>
</evidence>
<name>A0A558DIJ6_9PSEU</name>
<dbReference type="FunFam" id="3.30.300.30:FF:000008">
    <property type="entry name" value="2,3-dihydroxybenzoate-AMP ligase"/>
    <property type="match status" value="1"/>
</dbReference>
<comment type="similarity">
    <text evidence="1">Belongs to the ATP-dependent AMP-binding enzyme family.</text>
</comment>
<dbReference type="InterPro" id="IPR050237">
    <property type="entry name" value="ATP-dep_AMP-bd_enzyme"/>
</dbReference>
<evidence type="ECO:0000313" key="6">
    <source>
        <dbReference type="Proteomes" id="UP000320011"/>
    </source>
</evidence>
<accession>A0A558DIJ6</accession>
<dbReference type="GO" id="GO:0016877">
    <property type="term" value="F:ligase activity, forming carbon-sulfur bonds"/>
    <property type="evidence" value="ECO:0007669"/>
    <property type="project" value="UniProtKB-ARBA"/>
</dbReference>
<proteinExistence type="inferred from homology"/>
<dbReference type="InterPro" id="IPR042099">
    <property type="entry name" value="ANL_N_sf"/>
</dbReference>
<dbReference type="InterPro" id="IPR045851">
    <property type="entry name" value="AMP-bd_C_sf"/>
</dbReference>
<dbReference type="AlphaFoldDB" id="A0A558DIJ6"/>
<dbReference type="PANTHER" id="PTHR43767:SF7">
    <property type="entry name" value="MEDIUM_LONG-CHAIN-FATTY-ACID--COA LIGASE FADD8"/>
    <property type="match status" value="1"/>
</dbReference>
<feature type="domain" description="AMP-binding enzyme C-terminal" evidence="4">
    <location>
        <begin position="420"/>
        <end position="495"/>
    </location>
</feature>
<feature type="domain" description="AMP-dependent synthetase/ligase" evidence="3">
    <location>
        <begin position="8"/>
        <end position="369"/>
    </location>
</feature>